<dbReference type="Proteomes" id="UP000782312">
    <property type="component" value="Unassembled WGS sequence"/>
</dbReference>
<protein>
    <submittedName>
        <fullName evidence="1">Type II toxin-antitoxin system RelE/ParE family toxin</fullName>
    </submittedName>
</protein>
<dbReference type="AlphaFoldDB" id="A0A932ML94"/>
<proteinExistence type="predicted"/>
<organism evidence="1 2">
    <name type="scientific">Tectimicrobiota bacterium</name>
    <dbReference type="NCBI Taxonomy" id="2528274"/>
    <lineage>
        <taxon>Bacteria</taxon>
        <taxon>Pseudomonadati</taxon>
        <taxon>Nitrospinota/Tectimicrobiota group</taxon>
        <taxon>Candidatus Tectimicrobiota</taxon>
    </lineage>
</organism>
<evidence type="ECO:0000313" key="2">
    <source>
        <dbReference type="Proteomes" id="UP000782312"/>
    </source>
</evidence>
<name>A0A932ML94_UNCTE</name>
<evidence type="ECO:0000313" key="1">
    <source>
        <dbReference type="EMBL" id="MBI3126340.1"/>
    </source>
</evidence>
<dbReference type="Pfam" id="PF05973">
    <property type="entry name" value="Gp49"/>
    <property type="match status" value="1"/>
</dbReference>
<sequence length="126" mass="14101">MLGTVPKPLEWVGSSKKDLKAFPGAAQDHIGFALYQAQIGLKHRDTKPLKGFGPGVLEVVTDAGSDTYRTVYTLRFREAVYVLHAFQKKSKRGIATPQTDIELVRRRLRLAERHYRSAYGKEGSGK</sequence>
<dbReference type="InterPro" id="IPR009241">
    <property type="entry name" value="HigB-like"/>
</dbReference>
<comment type="caution">
    <text evidence="1">The sequence shown here is derived from an EMBL/GenBank/DDBJ whole genome shotgun (WGS) entry which is preliminary data.</text>
</comment>
<dbReference type="EMBL" id="JACPUR010000002">
    <property type="protein sequence ID" value="MBI3126340.1"/>
    <property type="molecule type" value="Genomic_DNA"/>
</dbReference>
<accession>A0A932ML94</accession>
<gene>
    <name evidence="1" type="ORF">HYZ11_01890</name>
</gene>
<reference evidence="1" key="1">
    <citation type="submission" date="2020-07" db="EMBL/GenBank/DDBJ databases">
        <title>Huge and variable diversity of episymbiotic CPR bacteria and DPANN archaea in groundwater ecosystems.</title>
        <authorList>
            <person name="He C.Y."/>
            <person name="Keren R."/>
            <person name="Whittaker M."/>
            <person name="Farag I.F."/>
            <person name="Doudna J."/>
            <person name="Cate J.H.D."/>
            <person name="Banfield J.F."/>
        </authorList>
    </citation>
    <scope>NUCLEOTIDE SEQUENCE</scope>
    <source>
        <strain evidence="1">NC_groundwater_763_Ag_S-0.2um_68_21</strain>
    </source>
</reference>